<evidence type="ECO:0000313" key="5">
    <source>
        <dbReference type="EMBL" id="KUH57736.1"/>
    </source>
</evidence>
<keyword evidence="1" id="KW-0805">Transcription regulation</keyword>
<dbReference type="Proteomes" id="UP000054078">
    <property type="component" value="Unassembled WGS sequence"/>
</dbReference>
<evidence type="ECO:0000313" key="6">
    <source>
        <dbReference type="Proteomes" id="UP000054078"/>
    </source>
</evidence>
<dbReference type="InterPro" id="IPR018356">
    <property type="entry name" value="Tscrpt_reg_HTH_DeoR_CS"/>
</dbReference>
<comment type="caution">
    <text evidence="5">The sequence shown here is derived from an EMBL/GenBank/DDBJ whole genome shotgun (WGS) entry which is preliminary data.</text>
</comment>
<dbReference type="SMART" id="SM01134">
    <property type="entry name" value="DeoRC"/>
    <property type="match status" value="1"/>
</dbReference>
<accession>A0A100YU50</accession>
<evidence type="ECO:0000259" key="4">
    <source>
        <dbReference type="PROSITE" id="PS51000"/>
    </source>
</evidence>
<dbReference type="InterPro" id="IPR001034">
    <property type="entry name" value="DeoR_HTH"/>
</dbReference>
<organism evidence="5 6">
    <name type="scientific">Tractidigestivibacter scatoligenes</name>
    <name type="common">Olsenella scatoligenes</name>
    <dbReference type="NCBI Taxonomy" id="1299998"/>
    <lineage>
        <taxon>Bacteria</taxon>
        <taxon>Bacillati</taxon>
        <taxon>Actinomycetota</taxon>
        <taxon>Coriobacteriia</taxon>
        <taxon>Coriobacteriales</taxon>
        <taxon>Atopobiaceae</taxon>
        <taxon>Tractidigestivibacter</taxon>
    </lineage>
</organism>
<dbReference type="GO" id="GO:0003700">
    <property type="term" value="F:DNA-binding transcription factor activity"/>
    <property type="evidence" value="ECO:0007669"/>
    <property type="project" value="InterPro"/>
</dbReference>
<dbReference type="PRINTS" id="PR00037">
    <property type="entry name" value="HTHLACR"/>
</dbReference>
<evidence type="ECO:0000256" key="1">
    <source>
        <dbReference type="ARBA" id="ARBA00023015"/>
    </source>
</evidence>
<dbReference type="PANTHER" id="PTHR30363">
    <property type="entry name" value="HTH-TYPE TRANSCRIPTIONAL REGULATOR SRLR-RELATED"/>
    <property type="match status" value="1"/>
</dbReference>
<name>A0A100YU50_TRASO</name>
<dbReference type="RefSeq" id="WP_059056068.1">
    <property type="nucleotide sequence ID" value="NZ_JAZHSO010000009.1"/>
</dbReference>
<evidence type="ECO:0000256" key="2">
    <source>
        <dbReference type="ARBA" id="ARBA00023125"/>
    </source>
</evidence>
<dbReference type="PANTHER" id="PTHR30363:SF44">
    <property type="entry name" value="AGA OPERON TRANSCRIPTIONAL REPRESSOR-RELATED"/>
    <property type="match status" value="1"/>
</dbReference>
<dbReference type="PROSITE" id="PS00894">
    <property type="entry name" value="HTH_DEOR_1"/>
    <property type="match status" value="1"/>
</dbReference>
<keyword evidence="6" id="KW-1185">Reference proteome</keyword>
<dbReference type="SMART" id="SM00420">
    <property type="entry name" value="HTH_DEOR"/>
    <property type="match status" value="1"/>
</dbReference>
<proteinExistence type="predicted"/>
<dbReference type="Gene3D" id="1.10.10.10">
    <property type="entry name" value="Winged helix-like DNA-binding domain superfamily/Winged helix DNA-binding domain"/>
    <property type="match status" value="1"/>
</dbReference>
<gene>
    <name evidence="5" type="ORF">AUL39_10545</name>
</gene>
<protein>
    <submittedName>
        <fullName evidence="5">DeoR family transcriptional regulator</fullName>
    </submittedName>
</protein>
<dbReference type="InterPro" id="IPR036390">
    <property type="entry name" value="WH_DNA-bd_sf"/>
</dbReference>
<keyword evidence="2" id="KW-0238">DNA-binding</keyword>
<dbReference type="Pfam" id="PF00455">
    <property type="entry name" value="DeoRC"/>
    <property type="match status" value="1"/>
</dbReference>
<dbReference type="OrthoDB" id="7688673at2"/>
<feature type="domain" description="HTH deoR-type" evidence="4">
    <location>
        <begin position="8"/>
        <end position="63"/>
    </location>
</feature>
<dbReference type="InterPro" id="IPR014036">
    <property type="entry name" value="DeoR-like_C"/>
</dbReference>
<evidence type="ECO:0000256" key="3">
    <source>
        <dbReference type="ARBA" id="ARBA00023163"/>
    </source>
</evidence>
<dbReference type="InterPro" id="IPR037171">
    <property type="entry name" value="NagB/RpiA_transferase-like"/>
</dbReference>
<dbReference type="STRING" id="1299998.AUL39_10545"/>
<dbReference type="SUPFAM" id="SSF100950">
    <property type="entry name" value="NagB/RpiA/CoA transferase-like"/>
    <property type="match status" value="1"/>
</dbReference>
<dbReference type="InterPro" id="IPR036388">
    <property type="entry name" value="WH-like_DNA-bd_sf"/>
</dbReference>
<dbReference type="InterPro" id="IPR050313">
    <property type="entry name" value="Carb_Metab_HTH_regulators"/>
</dbReference>
<reference evidence="5 6" key="1">
    <citation type="submission" date="2015-12" db="EMBL/GenBank/DDBJ databases">
        <title>Draft Genome Sequence of Olsenella scatoligenes SK9K4T; a Producer of 3-Methylindole- (skatole) and 4-Methylphenol- (p-cresol) Isolated from Pig Feces.</title>
        <authorList>
            <person name="Li X."/>
            <person name="Borg B."/>
            <person name="Canibe N."/>
        </authorList>
    </citation>
    <scope>NUCLEOTIDE SEQUENCE [LARGE SCALE GENOMIC DNA]</scope>
    <source>
        <strain evidence="5 6">SK9K4</strain>
    </source>
</reference>
<sequence length="271" mass="29235">MKRSKAYIAARRDAIVALLERKGQVGVAELADHFGVSTLTIRRDLDYLEEQHVLSRQYGTATLLNPLGRPSGSRQIRANKAIAREAAKHVNDGDCIFINASSTALSIISYITAQDVTVITNNAKALLLTERPNASIILTGGEIRPPKASMTGEFALECVKRITATKCFLGVTGLSPTYGLTSATAPEPAVNAMMLERSRVHVIVADSSKIGQTSSFQFGSTDEVDLLITDSGATDEQVEQLKEYGVSEVIRVDLGPSSMQLAEDEAELREP</sequence>
<dbReference type="SUPFAM" id="SSF46785">
    <property type="entry name" value="Winged helix' DNA-binding domain"/>
    <property type="match status" value="1"/>
</dbReference>
<keyword evidence="3" id="KW-0804">Transcription</keyword>
<dbReference type="AlphaFoldDB" id="A0A100YU50"/>
<dbReference type="Pfam" id="PF08220">
    <property type="entry name" value="HTH_DeoR"/>
    <property type="match status" value="1"/>
</dbReference>
<dbReference type="PROSITE" id="PS51000">
    <property type="entry name" value="HTH_DEOR_2"/>
    <property type="match status" value="1"/>
</dbReference>
<dbReference type="EMBL" id="LOJF01000012">
    <property type="protein sequence ID" value="KUH57736.1"/>
    <property type="molecule type" value="Genomic_DNA"/>
</dbReference>
<dbReference type="GO" id="GO:0003677">
    <property type="term" value="F:DNA binding"/>
    <property type="evidence" value="ECO:0007669"/>
    <property type="project" value="UniProtKB-KW"/>
</dbReference>